<reference evidence="2 3" key="1">
    <citation type="submission" date="2022-12" db="EMBL/GenBank/DDBJ databases">
        <title>Chromosome-scale assembly of the Ensete ventricosum genome.</title>
        <authorList>
            <person name="Dussert Y."/>
            <person name="Stocks J."/>
            <person name="Wendawek A."/>
            <person name="Woldeyes F."/>
            <person name="Nichols R.A."/>
            <person name="Borrell J.S."/>
        </authorList>
    </citation>
    <scope>NUCLEOTIDE SEQUENCE [LARGE SCALE GENOMIC DNA]</scope>
    <source>
        <strain evidence="3">cv. Maze</strain>
        <tissue evidence="2">Seeds</tissue>
    </source>
</reference>
<feature type="signal peptide" evidence="1">
    <location>
        <begin position="1"/>
        <end position="22"/>
    </location>
</feature>
<dbReference type="AlphaFoldDB" id="A0AAV8PZU5"/>
<evidence type="ECO:0000256" key="1">
    <source>
        <dbReference type="SAM" id="SignalP"/>
    </source>
</evidence>
<gene>
    <name evidence="2" type="ORF">OPV22_032964</name>
</gene>
<accession>A0AAV8PZU5</accession>
<keyword evidence="1" id="KW-0732">Signal</keyword>
<proteinExistence type="predicted"/>
<keyword evidence="3" id="KW-1185">Reference proteome</keyword>
<dbReference type="EMBL" id="JAQQAF010000009">
    <property type="protein sequence ID" value="KAJ8460038.1"/>
    <property type="molecule type" value="Genomic_DNA"/>
</dbReference>
<organism evidence="2 3">
    <name type="scientific">Ensete ventricosum</name>
    <name type="common">Abyssinian banana</name>
    <name type="synonym">Musa ensete</name>
    <dbReference type="NCBI Taxonomy" id="4639"/>
    <lineage>
        <taxon>Eukaryota</taxon>
        <taxon>Viridiplantae</taxon>
        <taxon>Streptophyta</taxon>
        <taxon>Embryophyta</taxon>
        <taxon>Tracheophyta</taxon>
        <taxon>Spermatophyta</taxon>
        <taxon>Magnoliopsida</taxon>
        <taxon>Liliopsida</taxon>
        <taxon>Zingiberales</taxon>
        <taxon>Musaceae</taxon>
        <taxon>Ensete</taxon>
    </lineage>
</organism>
<feature type="chain" id="PRO_5043316976" description="Secreted protein" evidence="1">
    <location>
        <begin position="23"/>
        <end position="80"/>
    </location>
</feature>
<dbReference type="Proteomes" id="UP001222027">
    <property type="component" value="Unassembled WGS sequence"/>
</dbReference>
<protein>
    <recommendedName>
        <fullName evidence="4">Secreted protein</fullName>
    </recommendedName>
</protein>
<comment type="caution">
    <text evidence="2">The sequence shown here is derived from an EMBL/GenBank/DDBJ whole genome shotgun (WGS) entry which is preliminary data.</text>
</comment>
<evidence type="ECO:0000313" key="3">
    <source>
        <dbReference type="Proteomes" id="UP001222027"/>
    </source>
</evidence>
<evidence type="ECO:0000313" key="2">
    <source>
        <dbReference type="EMBL" id="KAJ8460038.1"/>
    </source>
</evidence>
<evidence type="ECO:0008006" key="4">
    <source>
        <dbReference type="Google" id="ProtNLM"/>
    </source>
</evidence>
<name>A0AAV8PZU5_ENSVE</name>
<sequence>MRIHRSIICPFVSRSICPLVLVVDVKVSWVPLSPSQRDKTIIFARSSRGGSFWEPAYPHFGTCFLQSACTVERKQYSKWI</sequence>